<evidence type="ECO:0000256" key="1">
    <source>
        <dbReference type="SAM" id="MobiDB-lite"/>
    </source>
</evidence>
<dbReference type="InterPro" id="IPR036465">
    <property type="entry name" value="vWFA_dom_sf"/>
</dbReference>
<dbReference type="Gene3D" id="3.40.50.1460">
    <property type="match status" value="1"/>
</dbReference>
<evidence type="ECO:0000259" key="2">
    <source>
        <dbReference type="PROSITE" id="PS50234"/>
    </source>
</evidence>
<feature type="region of interest" description="Disordered" evidence="1">
    <location>
        <begin position="276"/>
        <end position="374"/>
    </location>
</feature>
<dbReference type="CDD" id="cd00198">
    <property type="entry name" value="vWFA"/>
    <property type="match status" value="1"/>
</dbReference>
<reference evidence="3 4" key="1">
    <citation type="submission" date="2024-10" db="EMBL/GenBank/DDBJ databases">
        <title>The Natural Products Discovery Center: Release of the First 8490 Sequenced Strains for Exploring Actinobacteria Biosynthetic Diversity.</title>
        <authorList>
            <person name="Kalkreuter E."/>
            <person name="Kautsar S.A."/>
            <person name="Yang D."/>
            <person name="Bader C.D."/>
            <person name="Teijaro C.N."/>
            <person name="Fluegel L."/>
            <person name="Davis C.M."/>
            <person name="Simpson J.R."/>
            <person name="Lauterbach L."/>
            <person name="Steele A.D."/>
            <person name="Gui C."/>
            <person name="Meng S."/>
            <person name="Li G."/>
            <person name="Viehrig K."/>
            <person name="Ye F."/>
            <person name="Su P."/>
            <person name="Kiefer A.F."/>
            <person name="Nichols A."/>
            <person name="Cepeda A.J."/>
            <person name="Yan W."/>
            <person name="Fan B."/>
            <person name="Jiang Y."/>
            <person name="Adhikari A."/>
            <person name="Zheng C.-J."/>
            <person name="Schuster L."/>
            <person name="Cowan T.M."/>
            <person name="Smanski M.J."/>
            <person name="Chevrette M.G."/>
            <person name="De Carvalho L.P.S."/>
            <person name="Shen B."/>
        </authorList>
    </citation>
    <scope>NUCLEOTIDE SEQUENCE [LARGE SCALE GENOMIC DNA]</scope>
    <source>
        <strain evidence="3 4">NPDC007066</strain>
    </source>
</reference>
<evidence type="ECO:0000313" key="3">
    <source>
        <dbReference type="EMBL" id="MFE9227709.1"/>
    </source>
</evidence>
<dbReference type="Pfam" id="PF13531">
    <property type="entry name" value="SBP_bac_11"/>
    <property type="match status" value="1"/>
</dbReference>
<dbReference type="InterPro" id="IPR002035">
    <property type="entry name" value="VWF_A"/>
</dbReference>
<dbReference type="EMBL" id="JBIAFP010000014">
    <property type="protein sequence ID" value="MFE9227709.1"/>
    <property type="molecule type" value="Genomic_DNA"/>
</dbReference>
<dbReference type="PROSITE" id="PS50234">
    <property type="entry name" value="VWFA"/>
    <property type="match status" value="1"/>
</dbReference>
<keyword evidence="4" id="KW-1185">Reference proteome</keyword>
<dbReference type="Gene3D" id="3.40.50.410">
    <property type="entry name" value="von Willebrand factor, type A domain"/>
    <property type="match status" value="1"/>
</dbReference>
<dbReference type="SUPFAM" id="SSF53300">
    <property type="entry name" value="vWA-like"/>
    <property type="match status" value="1"/>
</dbReference>
<feature type="compositionally biased region" description="Low complexity" evidence="1">
    <location>
        <begin position="341"/>
        <end position="351"/>
    </location>
</feature>
<feature type="compositionally biased region" description="Basic and acidic residues" evidence="1">
    <location>
        <begin position="467"/>
        <end position="482"/>
    </location>
</feature>
<feature type="domain" description="VWFA" evidence="2">
    <location>
        <begin position="756"/>
        <end position="898"/>
    </location>
</feature>
<proteinExistence type="predicted"/>
<sequence length="941" mass="98061">MSRFDPRGKANRALLAGVSEYDHTAPDPQGVAGQLPAVRHNRTTLEDALHRGGVFGAGEVRTLASPAPDDFTGALRRACREARGLLLLYFAGHAVTSTSGNELHLQMRTARVLTGHGLPGSVSFSQVLGELAESHAEQVVVILDCCYAGNAAGIWHRFDDPKRKKHKILLLMSVQPNRCILGGDADVATPFTRELTRALDAGGDVWLSELYAAVKERMAAAKYRAEDDDPQRPQALAPPWDPEADVLLAAGPAMPPPPLAGDPWLLRLRALLTRGAGEGSGRKGGTPRTGASGTGAGEAGAPNAGAGRAGGREGGTRKTGASGTGAGEARGRKAGAGEAGVGEADAPNAGAGEAGGREGLAPGTGVRKARARKSAARSGRIVPAVLLALLVTGAGGYGILALTGESAPCGPSLELRVLTDPDLEPVIRAAADAYVTSDANTTGDGCRRSGVTVNSAGAVAVVTALGERTDAWQQPREDDNPQRDIGPQPDVWIPATRADVDRVTSAAAREDRVFARLEPQDGPLAYSPVVLAVPKARGAGLDPTGRSLAELHADLERADAATELHRSDPESTDSALLATVGLYGDEPGARGAAHARAAERRLARTARPEPSAARLLCTLPGDHAVDGRSTALVPEFLLKTGIGCHPATRVPRVAAYPDDVPGLEPAFVRVRWEDGDRDAEARDDAVDRFRTWLTGTDGRTVLGEHGFRSATGERGLLDAASAPEGLAESVRPARRADPSTMDRALERYGNAHGPGRVLFLLDSSGSMAGRWDGSSGGPGILKQTLPGLGGEDEYGVWAVHGTGDRTHTTLLTFGTHERSAAEQALDKAEVRDAEADPSGALRDALDFMRERGTDERPQLIVYLTDGEDDGRLTGKALEDVVDRARGAGAPVAMVSLSSSGCDQGRPAPRIAEAGRGRCLDVGDDLVPALHDEVARTGTGEE</sequence>
<name>A0ABW6LIL7_9ACTN</name>
<gene>
    <name evidence="3" type="ORF">ACFYM3_24370</name>
</gene>
<dbReference type="SMART" id="SM00327">
    <property type="entry name" value="VWA"/>
    <property type="match status" value="1"/>
</dbReference>
<feature type="region of interest" description="Disordered" evidence="1">
    <location>
        <begin position="467"/>
        <end position="490"/>
    </location>
</feature>
<evidence type="ECO:0000313" key="4">
    <source>
        <dbReference type="Proteomes" id="UP001601288"/>
    </source>
</evidence>
<protein>
    <submittedName>
        <fullName evidence="3">Substrate-binding domain-containing protein</fullName>
    </submittedName>
</protein>
<accession>A0ABW6LIL7</accession>
<organism evidence="3 4">
    <name type="scientific">Streptomyces massasporeus</name>
    <dbReference type="NCBI Taxonomy" id="67324"/>
    <lineage>
        <taxon>Bacteria</taxon>
        <taxon>Bacillati</taxon>
        <taxon>Actinomycetota</taxon>
        <taxon>Actinomycetes</taxon>
        <taxon>Kitasatosporales</taxon>
        <taxon>Streptomycetaceae</taxon>
        <taxon>Streptomyces</taxon>
    </lineage>
</organism>
<comment type="caution">
    <text evidence="3">The sequence shown here is derived from an EMBL/GenBank/DDBJ whole genome shotgun (WGS) entry which is preliminary data.</text>
</comment>
<dbReference type="Proteomes" id="UP001601288">
    <property type="component" value="Unassembled WGS sequence"/>
</dbReference>
<dbReference type="RefSeq" id="WP_358280047.1">
    <property type="nucleotide sequence ID" value="NZ_JBEYGJ010000007.1"/>
</dbReference>